<dbReference type="EMBL" id="BAABFC010000025">
    <property type="protein sequence ID" value="GAA4503612.1"/>
    <property type="molecule type" value="Genomic_DNA"/>
</dbReference>
<comment type="function">
    <text evidence="9 10">The RecF protein is involved in DNA metabolism; it is required for DNA replication and normal SOS inducibility. RecF binds preferentially to single-stranded, linear DNA. It also seems to bind ATP.</text>
</comment>
<keyword evidence="9 10" id="KW-0227">DNA damage</keyword>
<accession>A0ABP8QLD3</accession>
<dbReference type="InterPro" id="IPR001238">
    <property type="entry name" value="DNA-binding_RecF"/>
</dbReference>
<keyword evidence="5 9" id="KW-0235">DNA replication</keyword>
<keyword evidence="6 9" id="KW-0547">Nucleotide-binding</keyword>
<evidence type="ECO:0000256" key="6">
    <source>
        <dbReference type="ARBA" id="ARBA00022741"/>
    </source>
</evidence>
<dbReference type="PROSITE" id="PS00617">
    <property type="entry name" value="RECF_1"/>
    <property type="match status" value="1"/>
</dbReference>
<dbReference type="Pfam" id="PF02463">
    <property type="entry name" value="SMC_N"/>
    <property type="match status" value="1"/>
</dbReference>
<dbReference type="PANTHER" id="PTHR32182">
    <property type="entry name" value="DNA REPLICATION AND REPAIR PROTEIN RECF"/>
    <property type="match status" value="1"/>
</dbReference>
<dbReference type="Gene3D" id="3.40.50.300">
    <property type="entry name" value="P-loop containing nucleotide triphosphate hydrolases"/>
    <property type="match status" value="1"/>
</dbReference>
<evidence type="ECO:0000256" key="8">
    <source>
        <dbReference type="ARBA" id="ARBA00023125"/>
    </source>
</evidence>
<dbReference type="InterPro" id="IPR027417">
    <property type="entry name" value="P-loop_NTPase"/>
</dbReference>
<dbReference type="InterPro" id="IPR018078">
    <property type="entry name" value="DNA-binding_RecF_CS"/>
</dbReference>
<gene>
    <name evidence="9 12" type="primary">recF</name>
    <name evidence="12" type="ORF">GCM10023095_30200</name>
</gene>
<keyword evidence="7 9" id="KW-0067">ATP-binding</keyword>
<dbReference type="InterPro" id="IPR003395">
    <property type="entry name" value="RecF/RecN/SMC_N"/>
</dbReference>
<name>A0ABP8QLD3_9GAMM</name>
<dbReference type="PANTHER" id="PTHR32182:SF0">
    <property type="entry name" value="DNA REPLICATION AND REPAIR PROTEIN RECF"/>
    <property type="match status" value="1"/>
</dbReference>
<comment type="caution">
    <text evidence="12">The sequence shown here is derived from an EMBL/GenBank/DDBJ whole genome shotgun (WGS) entry which is preliminary data.</text>
</comment>
<evidence type="ECO:0000256" key="7">
    <source>
        <dbReference type="ARBA" id="ARBA00022840"/>
    </source>
</evidence>
<dbReference type="Gene3D" id="1.20.1050.90">
    <property type="entry name" value="RecF/RecN/SMC, N-terminal domain"/>
    <property type="match status" value="1"/>
</dbReference>
<sequence>MSLQSLTVRDFRNIESAQLALSPGLNVLLGDNGSGKTSLLEAIHYLGLGRSFRTHLTGRVIRQGEKQFTLFARLAAGDDSLAVGMQKLKGGEGDIRINGQSAERLAQLAELLPLQLIHPEGYNLLTGGPQQRRAYLDWGVFHVEHAFFPLWGQVRRLLKQRNALLRQSGQYGPLQFWDQELSRLGEQLSALRQTYCDALLPLLQELAAEFLPEYQLQIGFYPGWDRNRPLVELLAEGFERDKLMGHTQLGPHKADLRIKANGVPVQDLLSRGQLKLLVCAMRLAQGLFFNQAGGRRCIFLIDDFASELDGDKRRRLAQRLKQCASQVFITAIDEAPLADMMSELACRLFHVKQGTITEYPTRESERVRDE</sequence>
<keyword evidence="13" id="KW-1185">Reference proteome</keyword>
<evidence type="ECO:0000256" key="5">
    <source>
        <dbReference type="ARBA" id="ARBA00022705"/>
    </source>
</evidence>
<evidence type="ECO:0000256" key="9">
    <source>
        <dbReference type="HAMAP-Rule" id="MF_00365"/>
    </source>
</evidence>
<dbReference type="HAMAP" id="MF_00365">
    <property type="entry name" value="RecF"/>
    <property type="match status" value="1"/>
</dbReference>
<evidence type="ECO:0000256" key="4">
    <source>
        <dbReference type="ARBA" id="ARBA00022490"/>
    </source>
</evidence>
<reference evidence="13" key="1">
    <citation type="journal article" date="2019" name="Int. J. Syst. Evol. Microbiol.">
        <title>The Global Catalogue of Microorganisms (GCM) 10K type strain sequencing project: providing services to taxonomists for standard genome sequencing and annotation.</title>
        <authorList>
            <consortium name="The Broad Institute Genomics Platform"/>
            <consortium name="The Broad Institute Genome Sequencing Center for Infectious Disease"/>
            <person name="Wu L."/>
            <person name="Ma J."/>
        </authorList>
    </citation>
    <scope>NUCLEOTIDE SEQUENCE [LARGE SCALE GENOMIC DNA]</scope>
    <source>
        <strain evidence="13">JCM 32226</strain>
    </source>
</reference>
<keyword evidence="4 9" id="KW-0963">Cytoplasm</keyword>
<evidence type="ECO:0000256" key="1">
    <source>
        <dbReference type="ARBA" id="ARBA00004496"/>
    </source>
</evidence>
<evidence type="ECO:0000256" key="3">
    <source>
        <dbReference type="ARBA" id="ARBA00020170"/>
    </source>
</evidence>
<dbReference type="InterPro" id="IPR042174">
    <property type="entry name" value="RecF_2"/>
</dbReference>
<evidence type="ECO:0000256" key="10">
    <source>
        <dbReference type="RuleBase" id="RU000578"/>
    </source>
</evidence>
<organism evidence="12 13">
    <name type="scientific">Pseudaeromonas paramecii</name>
    <dbReference type="NCBI Taxonomy" id="2138166"/>
    <lineage>
        <taxon>Bacteria</taxon>
        <taxon>Pseudomonadati</taxon>
        <taxon>Pseudomonadota</taxon>
        <taxon>Gammaproteobacteria</taxon>
        <taxon>Aeromonadales</taxon>
        <taxon>Aeromonadaceae</taxon>
        <taxon>Pseudaeromonas</taxon>
    </lineage>
</organism>
<keyword evidence="9 10" id="KW-0234">DNA repair</keyword>
<feature type="binding site" evidence="9">
    <location>
        <begin position="30"/>
        <end position="37"/>
    </location>
    <ligand>
        <name>ATP</name>
        <dbReference type="ChEBI" id="CHEBI:30616"/>
    </ligand>
</feature>
<comment type="subcellular location">
    <subcellularLocation>
        <location evidence="1 9 10">Cytoplasm</location>
    </subcellularLocation>
</comment>
<proteinExistence type="inferred from homology"/>
<comment type="similarity">
    <text evidence="2 9 10">Belongs to the RecF family.</text>
</comment>
<dbReference type="Proteomes" id="UP001501321">
    <property type="component" value="Unassembled WGS sequence"/>
</dbReference>
<evidence type="ECO:0000313" key="13">
    <source>
        <dbReference type="Proteomes" id="UP001501321"/>
    </source>
</evidence>
<dbReference type="NCBIfam" id="TIGR00611">
    <property type="entry name" value="recf"/>
    <property type="match status" value="1"/>
</dbReference>
<dbReference type="PROSITE" id="PS00618">
    <property type="entry name" value="RECF_2"/>
    <property type="match status" value="1"/>
</dbReference>
<feature type="domain" description="RecF/RecN/SMC N-terminal" evidence="11">
    <location>
        <begin position="3"/>
        <end position="356"/>
    </location>
</feature>
<evidence type="ECO:0000256" key="2">
    <source>
        <dbReference type="ARBA" id="ARBA00008016"/>
    </source>
</evidence>
<dbReference type="RefSeq" id="WP_345014613.1">
    <property type="nucleotide sequence ID" value="NZ_BAABFC010000025.1"/>
</dbReference>
<protein>
    <recommendedName>
        <fullName evidence="3 9">DNA replication and repair protein RecF</fullName>
    </recommendedName>
</protein>
<keyword evidence="8 9" id="KW-0238">DNA-binding</keyword>
<evidence type="ECO:0000259" key="11">
    <source>
        <dbReference type="Pfam" id="PF02463"/>
    </source>
</evidence>
<evidence type="ECO:0000313" key="12">
    <source>
        <dbReference type="EMBL" id="GAA4503612.1"/>
    </source>
</evidence>
<dbReference type="SUPFAM" id="SSF52540">
    <property type="entry name" value="P-loop containing nucleoside triphosphate hydrolases"/>
    <property type="match status" value="1"/>
</dbReference>
<keyword evidence="9 10" id="KW-0742">SOS response</keyword>